<dbReference type="GO" id="GO:0005524">
    <property type="term" value="F:ATP binding"/>
    <property type="evidence" value="ECO:0007669"/>
    <property type="project" value="InterPro"/>
</dbReference>
<proteinExistence type="predicted"/>
<gene>
    <name evidence="6" type="ORF">H310_13629</name>
</gene>
<accession>A0A024TD71</accession>
<evidence type="ECO:0000313" key="5">
    <source>
        <dbReference type="EMBL" id="ETV91992.1"/>
    </source>
</evidence>
<sequence>MPPTTSFVLGASFLLKMATTVAVADDAPHCVALNQTYQTKLATCRNESPTNYLSGRTWCAVPSCADAIKAAAHRKAEGCDIELTSLPLSYCTDQCLKDLEGYQRLYGSCSEANTTFLVENCVMCQRMFPQYASFQESCRVVATSNDSYVANFYNVLGTQFDYCLRQFPTAGLTFPSPRIPDQSSSNIPVGWIVGVIVVGAVVVAVSGTFIYRRKRRGSPASCQRDTLTVTTLSRCQPSHSPANDDGRRTTAATQPSFHAAAHPDIRFDPYMIRHRIPQQDIVHAALIASGGFGVVYRAAVFGRDVAMKQLVPSKAKDAKAAADFMREIRLCARLDHPNIVRFVGVSWSTLVDMAVLTEYMPHGDVRQLLETDRQHVAARQFQWVWPAAVCPSRVHTTKAKVARDVAMALRYLHGLDPPIIHRDVKAKNVLLSSTYEAKLSDFGISRIITTVDETMTSNVGTVAWIAPEILCGARYSTKADMYSFGALLSEMDTMETPYSTSGHSGDGFSNARIALLVSQGQLQPAFTNAMPRPLLEMAQQCLSFRDEARPSADDVIQVLESYLQHPA</sequence>
<protein>
    <submittedName>
        <fullName evidence="5 6">TKL protein kinase</fullName>
    </submittedName>
</protein>
<dbReference type="GO" id="GO:0004674">
    <property type="term" value="F:protein serine/threonine kinase activity"/>
    <property type="evidence" value="ECO:0007669"/>
    <property type="project" value="TreeGrafter"/>
</dbReference>
<dbReference type="InterPro" id="IPR000719">
    <property type="entry name" value="Prot_kinase_dom"/>
</dbReference>
<dbReference type="Pfam" id="PF00069">
    <property type="entry name" value="Pkinase"/>
    <property type="match status" value="1"/>
</dbReference>
<dbReference type="VEuPathDB" id="FungiDB:H310_13629"/>
<name>A0A024TD71_9STRA</name>
<dbReference type="PANTHER" id="PTHR44329:SF214">
    <property type="entry name" value="PROTEIN KINASE DOMAIN-CONTAINING PROTEIN"/>
    <property type="match status" value="1"/>
</dbReference>
<feature type="transmembrane region" description="Helical" evidence="2">
    <location>
        <begin position="281"/>
        <end position="299"/>
    </location>
</feature>
<dbReference type="SUPFAM" id="SSF56112">
    <property type="entry name" value="Protein kinase-like (PK-like)"/>
    <property type="match status" value="1"/>
</dbReference>
<dbReference type="OrthoDB" id="4062651at2759"/>
<dbReference type="EMBL" id="KI914005">
    <property type="protein sequence ID" value="ETV91993.1"/>
    <property type="molecule type" value="Genomic_DNA"/>
</dbReference>
<dbReference type="STRING" id="157072.A0A024TD71"/>
<dbReference type="GeneID" id="20090679"/>
<keyword evidence="2" id="KW-1133">Transmembrane helix</keyword>
<keyword evidence="2" id="KW-0472">Membrane</keyword>
<evidence type="ECO:0000256" key="1">
    <source>
        <dbReference type="SAM" id="MobiDB-lite"/>
    </source>
</evidence>
<dbReference type="PROSITE" id="PS00108">
    <property type="entry name" value="PROTEIN_KINASE_ST"/>
    <property type="match status" value="1"/>
</dbReference>
<evidence type="ECO:0000259" key="4">
    <source>
        <dbReference type="PROSITE" id="PS50011"/>
    </source>
</evidence>
<feature type="domain" description="Protein kinase" evidence="4">
    <location>
        <begin position="281"/>
        <end position="567"/>
    </location>
</feature>
<dbReference type="RefSeq" id="XP_008879416.1">
    <property type="nucleotide sequence ID" value="XM_008881194.1"/>
</dbReference>
<keyword evidence="2" id="KW-0812">Transmembrane</keyword>
<dbReference type="InterPro" id="IPR011009">
    <property type="entry name" value="Kinase-like_dom_sf"/>
</dbReference>
<evidence type="ECO:0000256" key="3">
    <source>
        <dbReference type="SAM" id="SignalP"/>
    </source>
</evidence>
<dbReference type="Gene3D" id="1.10.510.10">
    <property type="entry name" value="Transferase(Phosphotransferase) domain 1"/>
    <property type="match status" value="1"/>
</dbReference>
<dbReference type="SMART" id="SM00220">
    <property type="entry name" value="S_TKc"/>
    <property type="match status" value="1"/>
</dbReference>
<dbReference type="AlphaFoldDB" id="A0A024TD71"/>
<feature type="chain" id="PRO_5007368750" evidence="3">
    <location>
        <begin position="25"/>
        <end position="567"/>
    </location>
</feature>
<organism evidence="6">
    <name type="scientific">Aphanomyces invadans</name>
    <dbReference type="NCBI Taxonomy" id="157072"/>
    <lineage>
        <taxon>Eukaryota</taxon>
        <taxon>Sar</taxon>
        <taxon>Stramenopiles</taxon>
        <taxon>Oomycota</taxon>
        <taxon>Saprolegniomycetes</taxon>
        <taxon>Saprolegniales</taxon>
        <taxon>Verrucalvaceae</taxon>
        <taxon>Aphanomyces</taxon>
    </lineage>
</organism>
<feature type="region of interest" description="Disordered" evidence="1">
    <location>
        <begin position="233"/>
        <end position="255"/>
    </location>
</feature>
<keyword evidence="6" id="KW-0418">Kinase</keyword>
<dbReference type="InterPro" id="IPR051681">
    <property type="entry name" value="Ser/Thr_Kinases-Pseudokinases"/>
</dbReference>
<feature type="signal peptide" evidence="3">
    <location>
        <begin position="1"/>
        <end position="24"/>
    </location>
</feature>
<dbReference type="PANTHER" id="PTHR44329">
    <property type="entry name" value="SERINE/THREONINE-PROTEIN KINASE TNNI3K-RELATED"/>
    <property type="match status" value="1"/>
</dbReference>
<dbReference type="PROSITE" id="PS50011">
    <property type="entry name" value="PROTEIN_KINASE_DOM"/>
    <property type="match status" value="1"/>
</dbReference>
<reference evidence="6" key="1">
    <citation type="submission" date="2013-12" db="EMBL/GenBank/DDBJ databases">
        <title>The Genome Sequence of Aphanomyces invadans NJM9701.</title>
        <authorList>
            <consortium name="The Broad Institute Genomics Platform"/>
            <person name="Russ C."/>
            <person name="Tyler B."/>
            <person name="van West P."/>
            <person name="Dieguez-Uribeondo J."/>
            <person name="Young S.K."/>
            <person name="Zeng Q."/>
            <person name="Gargeya S."/>
            <person name="Fitzgerald M."/>
            <person name="Abouelleil A."/>
            <person name="Alvarado L."/>
            <person name="Chapman S.B."/>
            <person name="Gainer-Dewar J."/>
            <person name="Goldberg J."/>
            <person name="Griggs A."/>
            <person name="Gujja S."/>
            <person name="Hansen M."/>
            <person name="Howarth C."/>
            <person name="Imamovic A."/>
            <person name="Ireland A."/>
            <person name="Larimer J."/>
            <person name="McCowan C."/>
            <person name="Murphy C."/>
            <person name="Pearson M."/>
            <person name="Poon T.W."/>
            <person name="Priest M."/>
            <person name="Roberts A."/>
            <person name="Saif S."/>
            <person name="Shea T."/>
            <person name="Sykes S."/>
            <person name="Wortman J."/>
            <person name="Nusbaum C."/>
            <person name="Birren B."/>
        </authorList>
    </citation>
    <scope>NUCLEOTIDE SEQUENCE [LARGE SCALE GENOMIC DNA]</scope>
    <source>
        <strain evidence="6">NJM9701</strain>
    </source>
</reference>
<dbReference type="InterPro" id="IPR008271">
    <property type="entry name" value="Ser/Thr_kinase_AS"/>
</dbReference>
<evidence type="ECO:0000313" key="6">
    <source>
        <dbReference type="EMBL" id="ETV91993.1"/>
    </source>
</evidence>
<dbReference type="EMBL" id="KI914005">
    <property type="protein sequence ID" value="ETV91992.1"/>
    <property type="molecule type" value="Genomic_DNA"/>
</dbReference>
<keyword evidence="6" id="KW-0808">Transferase</keyword>
<keyword evidence="3" id="KW-0732">Signal</keyword>
<evidence type="ECO:0000256" key="2">
    <source>
        <dbReference type="SAM" id="Phobius"/>
    </source>
</evidence>
<dbReference type="RefSeq" id="XP_008879417.1">
    <property type="nucleotide sequence ID" value="XM_008881195.1"/>
</dbReference>
<feature type="transmembrane region" description="Helical" evidence="2">
    <location>
        <begin position="189"/>
        <end position="211"/>
    </location>
</feature>